<protein>
    <recommendedName>
        <fullName evidence="3">GH18 domain-containing protein</fullName>
    </recommendedName>
</protein>
<dbReference type="Proteomes" id="UP001321473">
    <property type="component" value="Unassembled WGS sequence"/>
</dbReference>
<keyword evidence="2" id="KW-1185">Reference proteome</keyword>
<comment type="caution">
    <text evidence="1">The sequence shown here is derived from an EMBL/GenBank/DDBJ whole genome shotgun (WGS) entry which is preliminary data.</text>
</comment>
<accession>A0AAQ4E2J6</accession>
<evidence type="ECO:0008006" key="3">
    <source>
        <dbReference type="Google" id="ProtNLM"/>
    </source>
</evidence>
<reference evidence="1 2" key="1">
    <citation type="journal article" date="2023" name="Arcadia Sci">
        <title>De novo assembly of a long-read Amblyomma americanum tick genome.</title>
        <authorList>
            <person name="Chou S."/>
            <person name="Poskanzer K.E."/>
            <person name="Rollins M."/>
            <person name="Thuy-Boun P.S."/>
        </authorList>
    </citation>
    <scope>NUCLEOTIDE SEQUENCE [LARGE SCALE GENOMIC DNA]</scope>
    <source>
        <strain evidence="1">F_SG_1</strain>
        <tissue evidence="1">Salivary glands</tissue>
    </source>
</reference>
<dbReference type="AlphaFoldDB" id="A0AAQ4E2J6"/>
<dbReference type="Gene3D" id="3.20.20.80">
    <property type="entry name" value="Glycosidases"/>
    <property type="match status" value="1"/>
</dbReference>
<dbReference type="SUPFAM" id="SSF51445">
    <property type="entry name" value="(Trans)glycosidases"/>
    <property type="match status" value="1"/>
</dbReference>
<name>A0AAQ4E2J6_AMBAM</name>
<dbReference type="InterPro" id="IPR017853">
    <property type="entry name" value="GH"/>
</dbReference>
<sequence>MSRLMLVLQEELYDDTSDRDPSCAEPVYTAGANLTDVVDFSSRSYTNRTATQYRKLLCVLDSKYFSPRRLYVLEQLPTAYCSELIYYALYVTSTVKVKRGRLDSEIFDAIVRLRERRLHRGKKMRLHIALGGSRRDSPSLVRLMENYEVRDAVINDLHALSRHYDGVAIHWDRPGDACDKEFTRTFFRALIEDLRRRRLAVILIVPPVVELVRRFWLINIMRYLEYVIVLTHTLRRK</sequence>
<evidence type="ECO:0000313" key="1">
    <source>
        <dbReference type="EMBL" id="KAK8768936.1"/>
    </source>
</evidence>
<gene>
    <name evidence="1" type="ORF">V5799_014598</name>
</gene>
<feature type="non-terminal residue" evidence="1">
    <location>
        <position position="237"/>
    </location>
</feature>
<evidence type="ECO:0000313" key="2">
    <source>
        <dbReference type="Proteomes" id="UP001321473"/>
    </source>
</evidence>
<dbReference type="EMBL" id="JARKHS020023268">
    <property type="protein sequence ID" value="KAK8768936.1"/>
    <property type="molecule type" value="Genomic_DNA"/>
</dbReference>
<proteinExistence type="predicted"/>
<organism evidence="1 2">
    <name type="scientific">Amblyomma americanum</name>
    <name type="common">Lone star tick</name>
    <dbReference type="NCBI Taxonomy" id="6943"/>
    <lineage>
        <taxon>Eukaryota</taxon>
        <taxon>Metazoa</taxon>
        <taxon>Ecdysozoa</taxon>
        <taxon>Arthropoda</taxon>
        <taxon>Chelicerata</taxon>
        <taxon>Arachnida</taxon>
        <taxon>Acari</taxon>
        <taxon>Parasitiformes</taxon>
        <taxon>Ixodida</taxon>
        <taxon>Ixodoidea</taxon>
        <taxon>Ixodidae</taxon>
        <taxon>Amblyomminae</taxon>
        <taxon>Amblyomma</taxon>
    </lineage>
</organism>